<keyword evidence="3" id="KW-1185">Reference proteome</keyword>
<keyword evidence="1" id="KW-1133">Transmembrane helix</keyword>
<keyword evidence="1" id="KW-0472">Membrane</keyword>
<reference evidence="2 3" key="1">
    <citation type="submission" date="2016-03" db="EMBL/GenBank/DDBJ databases">
        <title>Draft Genome Sequence of the Strain BR 10245 (Bradyrhizobium sp.) isolated from nodules of Centrolobium paraense.</title>
        <authorList>
            <person name="Simoes-Araujo J.L.Sr."/>
            <person name="Barauna A.C."/>
            <person name="Silva K."/>
            <person name="Zilli J.E."/>
        </authorList>
    </citation>
    <scope>NUCLEOTIDE SEQUENCE [LARGE SCALE GENOMIC DNA]</scope>
    <source>
        <strain evidence="2 3">BR 10245</strain>
    </source>
</reference>
<organism evidence="2 3">
    <name type="scientific">Bradyrhizobium centrolobii</name>
    <dbReference type="NCBI Taxonomy" id="1505087"/>
    <lineage>
        <taxon>Bacteria</taxon>
        <taxon>Pseudomonadati</taxon>
        <taxon>Pseudomonadota</taxon>
        <taxon>Alphaproteobacteria</taxon>
        <taxon>Hyphomicrobiales</taxon>
        <taxon>Nitrobacteraceae</taxon>
        <taxon>Bradyrhizobium</taxon>
    </lineage>
</organism>
<name>A0A176YBJ3_9BRAD</name>
<gene>
    <name evidence="2" type="ORF">AYJ54_32145</name>
</gene>
<dbReference type="EMBL" id="LUUB01000114">
    <property type="protein sequence ID" value="OAE99936.1"/>
    <property type="molecule type" value="Genomic_DNA"/>
</dbReference>
<dbReference type="Proteomes" id="UP000076959">
    <property type="component" value="Unassembled WGS sequence"/>
</dbReference>
<dbReference type="STRING" id="1505087.AYJ54_32145"/>
<sequence length="59" mass="6381">MLGWIVRILFVIAAPITALFVARDALNFGLIQTFVTILLVTGLVGLVAAYSGRSRRAPH</sequence>
<keyword evidence="1" id="KW-0812">Transmembrane</keyword>
<accession>A0A176YBJ3</accession>
<evidence type="ECO:0000313" key="3">
    <source>
        <dbReference type="Proteomes" id="UP000076959"/>
    </source>
</evidence>
<protein>
    <submittedName>
        <fullName evidence="2">Uncharacterized protein</fullName>
    </submittedName>
</protein>
<dbReference type="AlphaFoldDB" id="A0A176YBJ3"/>
<feature type="transmembrane region" description="Helical" evidence="1">
    <location>
        <begin position="28"/>
        <end position="50"/>
    </location>
</feature>
<evidence type="ECO:0000256" key="1">
    <source>
        <dbReference type="SAM" id="Phobius"/>
    </source>
</evidence>
<proteinExistence type="predicted"/>
<comment type="caution">
    <text evidence="2">The sequence shown here is derived from an EMBL/GenBank/DDBJ whole genome shotgun (WGS) entry which is preliminary data.</text>
</comment>
<evidence type="ECO:0000313" key="2">
    <source>
        <dbReference type="EMBL" id="OAE99936.1"/>
    </source>
</evidence>
<dbReference type="OrthoDB" id="8453239at2"/>
<dbReference type="RefSeq" id="WP_063708196.1">
    <property type="nucleotide sequence ID" value="NZ_LUUB01000114.1"/>
</dbReference>